<gene>
    <name evidence="2" type="ORF">EAL2_c10670</name>
</gene>
<feature type="domain" description="IrrE N-terminal-like" evidence="1">
    <location>
        <begin position="22"/>
        <end position="134"/>
    </location>
</feature>
<dbReference type="RefSeq" id="WP_025435375.1">
    <property type="nucleotide sequence ID" value="NZ_CP007452.1"/>
</dbReference>
<organism evidence="2 3">
    <name type="scientific">Peptoclostridium acidaminophilum DSM 3953</name>
    <dbReference type="NCBI Taxonomy" id="1286171"/>
    <lineage>
        <taxon>Bacteria</taxon>
        <taxon>Bacillati</taxon>
        <taxon>Bacillota</taxon>
        <taxon>Clostridia</taxon>
        <taxon>Peptostreptococcales</taxon>
        <taxon>Peptoclostridiaceae</taxon>
        <taxon>Peptoclostridium</taxon>
    </lineage>
</organism>
<dbReference type="Proteomes" id="UP000019591">
    <property type="component" value="Chromosome"/>
</dbReference>
<sequence length="169" mass="19955">MVETEELESILTKCCIIKKYAPLPAPVLGYYNYDGDYYIILINEHIKNDTRLYRAVLAEEIGHYMTTIGDITPRRYMCDSERIMLDKKELHALRWATEFLMPTKNLIKTIRDRNVSSYEELADIFLVPEDFLMQKFNFMAKERPAWKLDDKRSLVLSSLPSIFIYEPVE</sequence>
<dbReference type="EMBL" id="CP007452">
    <property type="protein sequence ID" value="AHM56365.1"/>
    <property type="molecule type" value="Genomic_DNA"/>
</dbReference>
<proteinExistence type="predicted"/>
<reference evidence="2 3" key="1">
    <citation type="journal article" date="2014" name="Genome Announc.">
        <title>Complete Genome Sequence of Amino Acid-Utilizing Eubacterium acidaminophilum al-2 (DSM 3953).</title>
        <authorList>
            <person name="Poehlein A."/>
            <person name="Andreesen J.R."/>
            <person name="Daniel R."/>
        </authorList>
    </citation>
    <scope>NUCLEOTIDE SEQUENCE [LARGE SCALE GENOMIC DNA]</scope>
    <source>
        <strain evidence="2 3">DSM 3953</strain>
    </source>
</reference>
<keyword evidence="3" id="KW-1185">Reference proteome</keyword>
<dbReference type="InterPro" id="IPR010359">
    <property type="entry name" value="IrrE_HExxH"/>
</dbReference>
<evidence type="ECO:0000259" key="1">
    <source>
        <dbReference type="Pfam" id="PF06114"/>
    </source>
</evidence>
<accession>W8T657</accession>
<name>W8T657_PEPAC</name>
<dbReference type="AlphaFoldDB" id="W8T657"/>
<dbReference type="Pfam" id="PF06114">
    <property type="entry name" value="Peptidase_M78"/>
    <property type="match status" value="1"/>
</dbReference>
<dbReference type="eggNOG" id="COG2856">
    <property type="taxonomic scope" value="Bacteria"/>
</dbReference>
<dbReference type="OrthoDB" id="1707128at2"/>
<protein>
    <recommendedName>
        <fullName evidence="1">IrrE N-terminal-like domain-containing protein</fullName>
    </recommendedName>
</protein>
<evidence type="ECO:0000313" key="2">
    <source>
        <dbReference type="EMBL" id="AHM56365.1"/>
    </source>
</evidence>
<dbReference type="STRING" id="1286171.EAL2_c10670"/>
<dbReference type="HOGENOM" id="CLU_134323_0_0_9"/>
<evidence type="ECO:0000313" key="3">
    <source>
        <dbReference type="Proteomes" id="UP000019591"/>
    </source>
</evidence>
<dbReference type="KEGG" id="eac:EAL2_c10670"/>